<organism evidence="2 3">
    <name type="scientific">Lentithecium fluviatile CBS 122367</name>
    <dbReference type="NCBI Taxonomy" id="1168545"/>
    <lineage>
        <taxon>Eukaryota</taxon>
        <taxon>Fungi</taxon>
        <taxon>Dikarya</taxon>
        <taxon>Ascomycota</taxon>
        <taxon>Pezizomycotina</taxon>
        <taxon>Dothideomycetes</taxon>
        <taxon>Pleosporomycetidae</taxon>
        <taxon>Pleosporales</taxon>
        <taxon>Massarineae</taxon>
        <taxon>Lentitheciaceae</taxon>
        <taxon>Lentithecium</taxon>
    </lineage>
</organism>
<feature type="region of interest" description="Disordered" evidence="1">
    <location>
        <begin position="106"/>
        <end position="127"/>
    </location>
</feature>
<dbReference type="AlphaFoldDB" id="A0A6G1IUT9"/>
<sequence>MMTAPGWQAVSFHRNEGQRRKAPLLRSRRSACYIYRLDSLWARGTVGVAASTSPPKLPARCSFVICSVAYACIAIANRVHHSAVPPVACTYTELGRAWAAARPQAQAPKFPISDPQPPSAVRKNPPLSLENPYRIPTRASHALIGRSASTVLAGAQAFLAAQPSPQVPRALSSYE</sequence>
<evidence type="ECO:0000313" key="2">
    <source>
        <dbReference type="EMBL" id="KAF2681649.1"/>
    </source>
</evidence>
<name>A0A6G1IUT9_9PLEO</name>
<evidence type="ECO:0000256" key="1">
    <source>
        <dbReference type="SAM" id="MobiDB-lite"/>
    </source>
</evidence>
<dbReference type="EMBL" id="MU005590">
    <property type="protein sequence ID" value="KAF2681649.1"/>
    <property type="molecule type" value="Genomic_DNA"/>
</dbReference>
<evidence type="ECO:0000313" key="3">
    <source>
        <dbReference type="Proteomes" id="UP000799291"/>
    </source>
</evidence>
<gene>
    <name evidence="2" type="ORF">K458DRAFT_77104</name>
</gene>
<proteinExistence type="predicted"/>
<dbReference type="Proteomes" id="UP000799291">
    <property type="component" value="Unassembled WGS sequence"/>
</dbReference>
<protein>
    <submittedName>
        <fullName evidence="2">Uncharacterized protein</fullName>
    </submittedName>
</protein>
<accession>A0A6G1IUT9</accession>
<keyword evidence="3" id="KW-1185">Reference proteome</keyword>
<reference evidence="2" key="1">
    <citation type="journal article" date="2020" name="Stud. Mycol.">
        <title>101 Dothideomycetes genomes: a test case for predicting lifestyles and emergence of pathogens.</title>
        <authorList>
            <person name="Haridas S."/>
            <person name="Albert R."/>
            <person name="Binder M."/>
            <person name="Bloem J."/>
            <person name="Labutti K."/>
            <person name="Salamov A."/>
            <person name="Andreopoulos B."/>
            <person name="Baker S."/>
            <person name="Barry K."/>
            <person name="Bills G."/>
            <person name="Bluhm B."/>
            <person name="Cannon C."/>
            <person name="Castanera R."/>
            <person name="Culley D."/>
            <person name="Daum C."/>
            <person name="Ezra D."/>
            <person name="Gonzalez J."/>
            <person name="Henrissat B."/>
            <person name="Kuo A."/>
            <person name="Liang C."/>
            <person name="Lipzen A."/>
            <person name="Lutzoni F."/>
            <person name="Magnuson J."/>
            <person name="Mondo S."/>
            <person name="Nolan M."/>
            <person name="Ohm R."/>
            <person name="Pangilinan J."/>
            <person name="Park H.-J."/>
            <person name="Ramirez L."/>
            <person name="Alfaro M."/>
            <person name="Sun H."/>
            <person name="Tritt A."/>
            <person name="Yoshinaga Y."/>
            <person name="Zwiers L.-H."/>
            <person name="Turgeon B."/>
            <person name="Goodwin S."/>
            <person name="Spatafora J."/>
            <person name="Crous P."/>
            <person name="Grigoriev I."/>
        </authorList>
    </citation>
    <scope>NUCLEOTIDE SEQUENCE</scope>
    <source>
        <strain evidence="2">CBS 122367</strain>
    </source>
</reference>